<feature type="domain" description="DUF397" evidence="1">
    <location>
        <begin position="32"/>
        <end position="81"/>
    </location>
</feature>
<dbReference type="InterPro" id="IPR007278">
    <property type="entry name" value="DUF397"/>
</dbReference>
<name>A0A2T0SX63_9PSEU</name>
<accession>A0A2T0SX63</accession>
<dbReference type="RefSeq" id="WP_106190975.1">
    <property type="nucleotide sequence ID" value="NZ_PVTF01000009.1"/>
</dbReference>
<dbReference type="EMBL" id="PVTF01000009">
    <property type="protein sequence ID" value="PRY37995.1"/>
    <property type="molecule type" value="Genomic_DNA"/>
</dbReference>
<organism evidence="2 3">
    <name type="scientific">Umezawaea tangerina</name>
    <dbReference type="NCBI Taxonomy" id="84725"/>
    <lineage>
        <taxon>Bacteria</taxon>
        <taxon>Bacillati</taxon>
        <taxon>Actinomycetota</taxon>
        <taxon>Actinomycetes</taxon>
        <taxon>Pseudonocardiales</taxon>
        <taxon>Pseudonocardiaceae</taxon>
        <taxon>Umezawaea</taxon>
    </lineage>
</organism>
<dbReference type="Pfam" id="PF04149">
    <property type="entry name" value="DUF397"/>
    <property type="match status" value="1"/>
</dbReference>
<evidence type="ECO:0000313" key="3">
    <source>
        <dbReference type="Proteomes" id="UP000239494"/>
    </source>
</evidence>
<sequence length="84" mass="9330">MADIRPTLQEDEFSGWQKASYSNPNQSCVEIGWRKASYSGPDMACVEVQHTGAAVGVRDTKNHGHVLEFPSSTWARFLSDVTRS</sequence>
<dbReference type="Proteomes" id="UP000239494">
    <property type="component" value="Unassembled WGS sequence"/>
</dbReference>
<dbReference type="AlphaFoldDB" id="A0A2T0SX63"/>
<proteinExistence type="predicted"/>
<dbReference type="OrthoDB" id="3430276at2"/>
<keyword evidence="3" id="KW-1185">Reference proteome</keyword>
<reference evidence="2 3" key="1">
    <citation type="submission" date="2018-03" db="EMBL/GenBank/DDBJ databases">
        <title>Genomic Encyclopedia of Archaeal and Bacterial Type Strains, Phase II (KMG-II): from individual species to whole genera.</title>
        <authorList>
            <person name="Goeker M."/>
        </authorList>
    </citation>
    <scope>NUCLEOTIDE SEQUENCE [LARGE SCALE GENOMIC DNA]</scope>
    <source>
        <strain evidence="2 3">DSM 44720</strain>
    </source>
</reference>
<evidence type="ECO:0000259" key="1">
    <source>
        <dbReference type="Pfam" id="PF04149"/>
    </source>
</evidence>
<gene>
    <name evidence="2" type="ORF">CLV43_109215</name>
</gene>
<comment type="caution">
    <text evidence="2">The sequence shown here is derived from an EMBL/GenBank/DDBJ whole genome shotgun (WGS) entry which is preliminary data.</text>
</comment>
<evidence type="ECO:0000313" key="2">
    <source>
        <dbReference type="EMBL" id="PRY37995.1"/>
    </source>
</evidence>
<protein>
    <submittedName>
        <fullName evidence="2">Uncharacterized protein DUF397</fullName>
    </submittedName>
</protein>